<dbReference type="InterPro" id="IPR012337">
    <property type="entry name" value="RNaseH-like_sf"/>
</dbReference>
<evidence type="ECO:0000256" key="11">
    <source>
        <dbReference type="RuleBase" id="RU000442"/>
    </source>
</evidence>
<dbReference type="InterPro" id="IPR006134">
    <property type="entry name" value="DNA-dir_DNA_pol_B_multi_dom"/>
</dbReference>
<dbReference type="OrthoDB" id="165at10239"/>
<feature type="domain" description="DNA-directed DNA polymerase family B viral insert" evidence="14">
    <location>
        <begin position="433"/>
        <end position="572"/>
    </location>
</feature>
<keyword evidence="4 11" id="KW-0808">Transferase</keyword>
<dbReference type="Gene3D" id="1.10.287.690">
    <property type="entry name" value="Helix hairpin bin"/>
    <property type="match status" value="1"/>
</dbReference>
<sequence length="1114" mass="131997">MNKYIIIKMPIRNNHIFKTKLISDSFLSDEDAIHYLKKLLNINDDTFLPGNNQPEKEIDIKIFNWYTVKFNRLEEYIVCKAKDYNTQEIIYFIFDLYNYFLCSEDDVDNNEYLKLLKNNIIKFNNDNIAKIITLNEFKIISNEVQIQKYYNFRHNLKDKEIYKNLYLFLTRFKISRVHSDYNHNFNFYRWFYVLNDINPAGSYKINLKYCKEFNVQNKFNSKTYYCDDPKLLFSNKITSDKFLPVSRLSFDIECKHNGIFPKPETCPISHICAEWYDDGDSSISKKKIFILINTNIILDYVNYVDKFDDKFINDIMNNNNVYNYIYATEQVILEFMIYLFLQDFDYILSYNGHNFDIPYIQGRLNYYRMGNLVTQNIMGVNNLLINQKITNLKTIQDIRHDIASNNATTYLDIYNYVKEFYKLPSYKLDTIAKYKFNINAKTVTDGKITTVYPYESSNIKKEMFYKVLRTANYCFINDKAFKIYDKKNIINNESDLYNFESIKKSIGKEFKIYNNDIEISNNVEITLSKDDVEIWDKNAYKNYKLSKAKDIAFYCVHDTILCNKLFEIDMIDYKIAAFSQLYLLPQNKSLLYRNSTNSLGQILYTLLKNKMMIVTGHVDYDKYEGAMVYDPKKKYVSNPTLIFDFKSLYPTAIIEGNLSPEKIEKVIISDDEIANTYIDTYLADTYKYPKYLYIKIKSNINNKTIYTYIVTDKSSPGLISIILMKGLDERNKYKQLKSENSNNEILCNLYDNMQYGIKIIINSIYGLLGSNQFIFRSKYCAQYCTALSKKSIMYIHEILDKSIYKSNILTINSCNNIFTQKLIKTKYEGNINEDFIIDIVYGDTDSLFMSIIFNKEMELDYKIRKAIDIGNFLSNIINKNDIFPDIFEFEFEDVNCWIVFTSKKKYLAEHVKLITDDIGLKKIKDDIIQLNFINKGTLLVRRDYCKFHKDTYKNIVDIIKCGLKSNKNVELEIENYVINVIDDTLANIRNLNIDDFVKTMTYSGKYKDKNNIIDNIVKNYNRNNPNNKIMKGNRFSFVYGTEISKWDKSYESWNFKNTNDINQKIIIIGDDIKYDNIIRICIEKYIINLLNNINMLLNNKNIIKNIKDKYKKNN</sequence>
<dbReference type="EC" id="2.7.7.7" evidence="2 11"/>
<evidence type="ECO:0000256" key="6">
    <source>
        <dbReference type="ARBA" id="ARBA00022705"/>
    </source>
</evidence>
<dbReference type="Gene3D" id="3.90.1600.10">
    <property type="entry name" value="Palm domain of DNA polymerase"/>
    <property type="match status" value="1"/>
</dbReference>
<evidence type="ECO:0000256" key="7">
    <source>
        <dbReference type="ARBA" id="ARBA00022932"/>
    </source>
</evidence>
<evidence type="ECO:0000259" key="13">
    <source>
        <dbReference type="Pfam" id="PF03104"/>
    </source>
</evidence>
<dbReference type="SUPFAM" id="SSF56672">
    <property type="entry name" value="DNA/RNA polymerases"/>
    <property type="match status" value="1"/>
</dbReference>
<dbReference type="GO" id="GO:0039693">
    <property type="term" value="P:viral DNA genome replication"/>
    <property type="evidence" value="ECO:0007669"/>
    <property type="project" value="UniProtKB-KW"/>
</dbReference>
<accession>W6JLP9</accession>
<evidence type="ECO:0000256" key="10">
    <source>
        <dbReference type="ARBA" id="ARBA00049244"/>
    </source>
</evidence>
<keyword evidence="16" id="KW-1185">Reference proteome</keyword>
<name>W6JLP9_9POXV</name>
<evidence type="ECO:0000256" key="2">
    <source>
        <dbReference type="ARBA" id="ARBA00012417"/>
    </source>
</evidence>
<dbReference type="InterPro" id="IPR036397">
    <property type="entry name" value="RNaseH_sf"/>
</dbReference>
<evidence type="ECO:0000259" key="14">
    <source>
        <dbReference type="Pfam" id="PF08408"/>
    </source>
</evidence>
<dbReference type="Gene3D" id="1.10.132.60">
    <property type="entry name" value="DNA polymerase family B, C-terminal domain"/>
    <property type="match status" value="1"/>
</dbReference>
<dbReference type="GO" id="GO:0003677">
    <property type="term" value="F:DNA binding"/>
    <property type="evidence" value="ECO:0007669"/>
    <property type="project" value="UniProtKB-KW"/>
</dbReference>
<evidence type="ECO:0000256" key="9">
    <source>
        <dbReference type="ARBA" id="ARBA00023125"/>
    </source>
</evidence>
<keyword evidence="8" id="KW-1194">Viral DNA replication</keyword>
<evidence type="ECO:0000313" key="16">
    <source>
        <dbReference type="Proteomes" id="UP000174145"/>
    </source>
</evidence>
<dbReference type="RefSeq" id="YP_009001699.1">
    <property type="nucleotide sequence ID" value="NC_023426.1"/>
</dbReference>
<keyword evidence="6 11" id="KW-0235">DNA replication</keyword>
<dbReference type="EMBL" id="AP013055">
    <property type="protein sequence ID" value="BAO49586.1"/>
    <property type="molecule type" value="Genomic_DNA"/>
</dbReference>
<keyword evidence="9 11" id="KW-0238">DNA-binding</keyword>
<evidence type="ECO:0000256" key="1">
    <source>
        <dbReference type="ARBA" id="ARBA00005755"/>
    </source>
</evidence>
<dbReference type="PANTHER" id="PTHR10322:SF23">
    <property type="entry name" value="DNA POLYMERASE DELTA CATALYTIC SUBUNIT"/>
    <property type="match status" value="1"/>
</dbReference>
<dbReference type="Pfam" id="PF08408">
    <property type="entry name" value="DNA_pol_B_3"/>
    <property type="match status" value="1"/>
</dbReference>
<proteinExistence type="inferred from homology"/>
<dbReference type="PANTHER" id="PTHR10322">
    <property type="entry name" value="DNA POLYMERASE CATALYTIC SUBUNIT"/>
    <property type="match status" value="1"/>
</dbReference>
<evidence type="ECO:0000256" key="5">
    <source>
        <dbReference type="ARBA" id="ARBA00022695"/>
    </source>
</evidence>
<dbReference type="InterPro" id="IPR017964">
    <property type="entry name" value="DNA-dir_DNA_pol_B_CS"/>
</dbReference>
<reference evidence="15" key="1">
    <citation type="journal article" date="2014" name="Virology">
        <title>The complete genome sequence of the Alphaentomopoxvirus Anomala cuprea entomopoxvirus, including its terminal hairpin loop sequences, suggests a potentially unique mode of apoptosis inhibition and mode of DNA replication.</title>
        <authorList>
            <person name="Mitsuhashi W."/>
            <person name="Miyamoto K."/>
            <person name="Wada S."/>
        </authorList>
    </citation>
    <scope>NUCLEOTIDE SEQUENCE [LARGE SCALE GENOMIC DNA]</scope>
    <source>
        <strain evidence="15">CV6M</strain>
    </source>
</reference>
<evidence type="ECO:0000259" key="12">
    <source>
        <dbReference type="Pfam" id="PF00136"/>
    </source>
</evidence>
<dbReference type="InterPro" id="IPR042087">
    <property type="entry name" value="DNA_pol_B_thumb"/>
</dbReference>
<dbReference type="InterPro" id="IPR050240">
    <property type="entry name" value="DNA_pol_type-B"/>
</dbReference>
<dbReference type="PRINTS" id="PR00106">
    <property type="entry name" value="DNAPOLB"/>
</dbReference>
<dbReference type="KEGG" id="vg:18263655"/>
<dbReference type="InterPro" id="IPR013617">
    <property type="entry name" value="DNA-dir_DNA_pol_B_vir_insert"/>
</dbReference>
<dbReference type="SUPFAM" id="SSF53098">
    <property type="entry name" value="Ribonuclease H-like"/>
    <property type="match status" value="1"/>
</dbReference>
<comment type="similarity">
    <text evidence="1 11">Belongs to the DNA polymerase type-B family.</text>
</comment>
<dbReference type="PROSITE" id="PS00116">
    <property type="entry name" value="DNA_POLYMERASE_B"/>
    <property type="match status" value="1"/>
</dbReference>
<comment type="catalytic activity">
    <reaction evidence="10 11">
        <text>DNA(n) + a 2'-deoxyribonucleoside 5'-triphosphate = DNA(n+1) + diphosphate</text>
        <dbReference type="Rhea" id="RHEA:22508"/>
        <dbReference type="Rhea" id="RHEA-COMP:17339"/>
        <dbReference type="Rhea" id="RHEA-COMP:17340"/>
        <dbReference type="ChEBI" id="CHEBI:33019"/>
        <dbReference type="ChEBI" id="CHEBI:61560"/>
        <dbReference type="ChEBI" id="CHEBI:173112"/>
        <dbReference type="EC" id="2.7.7.7"/>
    </reaction>
</comment>
<protein>
    <recommendedName>
        <fullName evidence="3 11">DNA polymerase</fullName>
        <ecNumber evidence="2 11">2.7.7.7</ecNumber>
    </recommendedName>
</protein>
<evidence type="ECO:0000256" key="3">
    <source>
        <dbReference type="ARBA" id="ARBA00015749"/>
    </source>
</evidence>
<dbReference type="Gene3D" id="3.30.420.10">
    <property type="entry name" value="Ribonuclease H-like superfamily/Ribonuclease H"/>
    <property type="match status" value="1"/>
</dbReference>
<dbReference type="SMART" id="SM00486">
    <property type="entry name" value="POLBc"/>
    <property type="match status" value="1"/>
</dbReference>
<dbReference type="GeneID" id="18263655"/>
<evidence type="ECO:0000256" key="8">
    <source>
        <dbReference type="ARBA" id="ARBA00023109"/>
    </source>
</evidence>
<feature type="domain" description="DNA-directed DNA polymerase family B multifunctional" evidence="12">
    <location>
        <begin position="585"/>
        <end position="1099"/>
    </location>
</feature>
<evidence type="ECO:0000313" key="15">
    <source>
        <dbReference type="EMBL" id="BAO49586.1"/>
    </source>
</evidence>
<dbReference type="Proteomes" id="UP000174145">
    <property type="component" value="Segment"/>
</dbReference>
<keyword evidence="5 11" id="KW-0548">Nucleotidyltransferase</keyword>
<dbReference type="InterPro" id="IPR023211">
    <property type="entry name" value="DNA_pol_palm_dom_sf"/>
</dbReference>
<dbReference type="InterPro" id="IPR006133">
    <property type="entry name" value="DNA-dir_DNA_pol_B_exonuc"/>
</dbReference>
<dbReference type="Pfam" id="PF00136">
    <property type="entry name" value="DNA_pol_B"/>
    <property type="match status" value="1"/>
</dbReference>
<dbReference type="InterPro" id="IPR043502">
    <property type="entry name" value="DNA/RNA_pol_sf"/>
</dbReference>
<organism evidence="15 16">
    <name type="scientific">Alphaentomopoxvirus acuprea</name>
    <dbReference type="NCBI Taxonomy" id="62099"/>
    <lineage>
        <taxon>Viruses</taxon>
        <taxon>Varidnaviria</taxon>
        <taxon>Bamfordvirae</taxon>
        <taxon>Nucleocytoviricota</taxon>
        <taxon>Pokkesviricetes</taxon>
        <taxon>Chitovirales</taxon>
        <taxon>Poxviridae</taxon>
        <taxon>Entomopoxvirinae</taxon>
        <taxon>Alphaentomopoxvirus</taxon>
    </lineage>
</organism>
<feature type="domain" description="DNA-directed DNA polymerase family B exonuclease" evidence="13">
    <location>
        <begin position="180"/>
        <end position="431"/>
    </location>
</feature>
<dbReference type="GO" id="GO:0000166">
    <property type="term" value="F:nucleotide binding"/>
    <property type="evidence" value="ECO:0007669"/>
    <property type="project" value="InterPro"/>
</dbReference>
<dbReference type="GO" id="GO:0003887">
    <property type="term" value="F:DNA-directed DNA polymerase activity"/>
    <property type="evidence" value="ECO:0007669"/>
    <property type="project" value="UniProtKB-KW"/>
</dbReference>
<evidence type="ECO:0000256" key="4">
    <source>
        <dbReference type="ARBA" id="ARBA00022679"/>
    </source>
</evidence>
<dbReference type="GO" id="GO:0006261">
    <property type="term" value="P:DNA-templated DNA replication"/>
    <property type="evidence" value="ECO:0007669"/>
    <property type="project" value="TreeGrafter"/>
</dbReference>
<dbReference type="InterPro" id="IPR006172">
    <property type="entry name" value="DNA-dir_DNA_pol_B"/>
</dbReference>
<dbReference type="Pfam" id="PF03104">
    <property type="entry name" value="DNA_pol_B_exo1"/>
    <property type="match status" value="1"/>
</dbReference>
<keyword evidence="7 11" id="KW-0239">DNA-directed DNA polymerase</keyword>